<feature type="region of interest" description="Disordered" evidence="1">
    <location>
        <begin position="168"/>
        <end position="193"/>
    </location>
</feature>
<dbReference type="Proteomes" id="UP000294543">
    <property type="component" value="Unassembled WGS sequence"/>
</dbReference>
<feature type="compositionally biased region" description="Basic and acidic residues" evidence="1">
    <location>
        <begin position="184"/>
        <end position="193"/>
    </location>
</feature>
<protein>
    <submittedName>
        <fullName evidence="2">Uncharacterized protein</fullName>
    </submittedName>
</protein>
<accession>A0A4R4WKJ7</accession>
<reference evidence="2 3" key="1">
    <citation type="submission" date="2019-03" db="EMBL/GenBank/DDBJ databases">
        <title>Draft genome sequences of novel Actinobacteria.</title>
        <authorList>
            <person name="Sahin N."/>
            <person name="Ay H."/>
            <person name="Saygin H."/>
        </authorList>
    </citation>
    <scope>NUCLEOTIDE SEQUENCE [LARGE SCALE GENOMIC DNA]</scope>
    <source>
        <strain evidence="2 3">KC712</strain>
    </source>
</reference>
<name>A0A4R4WKJ7_9ACTN</name>
<organism evidence="2 3">
    <name type="scientific">Nonomuraea diastatica</name>
    <dbReference type="NCBI Taxonomy" id="1848329"/>
    <lineage>
        <taxon>Bacteria</taxon>
        <taxon>Bacillati</taxon>
        <taxon>Actinomycetota</taxon>
        <taxon>Actinomycetes</taxon>
        <taxon>Streptosporangiales</taxon>
        <taxon>Streptosporangiaceae</taxon>
        <taxon>Nonomuraea</taxon>
    </lineage>
</organism>
<dbReference type="EMBL" id="SMKP01000110">
    <property type="protein sequence ID" value="TDD16185.1"/>
    <property type="molecule type" value="Genomic_DNA"/>
</dbReference>
<dbReference type="RefSeq" id="WP_132514689.1">
    <property type="nucleotide sequence ID" value="NZ_SMKP01000110.1"/>
</dbReference>
<gene>
    <name evidence="2" type="ORF">E1294_32070</name>
</gene>
<keyword evidence="3" id="KW-1185">Reference proteome</keyword>
<proteinExistence type="predicted"/>
<evidence type="ECO:0000313" key="3">
    <source>
        <dbReference type="Proteomes" id="UP000294543"/>
    </source>
</evidence>
<evidence type="ECO:0000313" key="2">
    <source>
        <dbReference type="EMBL" id="TDD16185.1"/>
    </source>
</evidence>
<dbReference type="OrthoDB" id="3533994at2"/>
<sequence length="193" mass="21468">MKKTVSIEFALTEYNTMASGDRAPVDMGVQIELVAKGDKLVQFLSVQTDEHGTMVSWTRWGAGDQHMLRWDRAANSVRKLPPPTEPSLKAVMADSIGPTGDPMIYGYTKIGPDSYESREGLGIFRIHSASKIERRTFEAINPKTMQVQSRIHQIKIGNATIISEKHRKATRVRVNKGGTPSKFLRSDEPPSSN</sequence>
<evidence type="ECO:0000256" key="1">
    <source>
        <dbReference type="SAM" id="MobiDB-lite"/>
    </source>
</evidence>
<dbReference type="AlphaFoldDB" id="A0A4R4WKJ7"/>
<comment type="caution">
    <text evidence="2">The sequence shown here is derived from an EMBL/GenBank/DDBJ whole genome shotgun (WGS) entry which is preliminary data.</text>
</comment>